<feature type="compositionally biased region" description="Polar residues" evidence="1">
    <location>
        <begin position="129"/>
        <end position="139"/>
    </location>
</feature>
<sequence length="272" mass="30215">MGNNQSARATPVGTTKGRWKRSVTKIKSIFGRGHEPEPQLPYNESIALEFLQFDGVYNEEQFEVILTQQDDVKPTPRIKAAWDRNLGKLRSRLDWNKPKKRRAIDSTDSSVQNQQNNWSNYSPDKDSSTRAVKSPGTTESHSRQQSDDPVKSPVEAPSVNDKDSVAELDSVRQGSTNTHDIVTDSTPNLGDRPSLHIETTFPPDSPQTMSTKWTQTSPESSTKVSDDKGNDSVGQENNDISTPAVKHTGLWSKPPTKPAEAEAEKLKKHPTL</sequence>
<feature type="region of interest" description="Disordered" evidence="1">
    <location>
        <begin position="93"/>
        <end position="272"/>
    </location>
</feature>
<protein>
    <submittedName>
        <fullName evidence="2">Uncharacterized protein</fullName>
    </submittedName>
</protein>
<proteinExistence type="predicted"/>
<gene>
    <name evidence="2" type="ORF">PT974_07099</name>
</gene>
<name>A0ABR0SNL8_9HYPO</name>
<evidence type="ECO:0000256" key="1">
    <source>
        <dbReference type="SAM" id="MobiDB-lite"/>
    </source>
</evidence>
<feature type="compositionally biased region" description="Polar residues" evidence="1">
    <location>
        <begin position="232"/>
        <end position="241"/>
    </location>
</feature>
<accession>A0ABR0SNL8</accession>
<feature type="compositionally biased region" description="Polar residues" evidence="1">
    <location>
        <begin position="206"/>
        <end position="223"/>
    </location>
</feature>
<dbReference type="EMBL" id="JAVFKD010000012">
    <property type="protein sequence ID" value="KAK5993664.1"/>
    <property type="molecule type" value="Genomic_DNA"/>
</dbReference>
<dbReference type="Proteomes" id="UP001338125">
    <property type="component" value="Unassembled WGS sequence"/>
</dbReference>
<feature type="compositionally biased region" description="Polar residues" evidence="1">
    <location>
        <begin position="172"/>
        <end position="188"/>
    </location>
</feature>
<comment type="caution">
    <text evidence="2">The sequence shown here is derived from an EMBL/GenBank/DDBJ whole genome shotgun (WGS) entry which is preliminary data.</text>
</comment>
<organism evidence="2 3">
    <name type="scientific">Cladobotryum mycophilum</name>
    <dbReference type="NCBI Taxonomy" id="491253"/>
    <lineage>
        <taxon>Eukaryota</taxon>
        <taxon>Fungi</taxon>
        <taxon>Dikarya</taxon>
        <taxon>Ascomycota</taxon>
        <taxon>Pezizomycotina</taxon>
        <taxon>Sordariomycetes</taxon>
        <taxon>Hypocreomycetidae</taxon>
        <taxon>Hypocreales</taxon>
        <taxon>Hypocreaceae</taxon>
        <taxon>Cladobotryum</taxon>
    </lineage>
</organism>
<reference evidence="2 3" key="1">
    <citation type="submission" date="2024-01" db="EMBL/GenBank/DDBJ databases">
        <title>Complete genome of Cladobotryum mycophilum ATHUM6906.</title>
        <authorList>
            <person name="Christinaki A.C."/>
            <person name="Myridakis A.I."/>
            <person name="Kouvelis V.N."/>
        </authorList>
    </citation>
    <scope>NUCLEOTIDE SEQUENCE [LARGE SCALE GENOMIC DNA]</scope>
    <source>
        <strain evidence="2 3">ATHUM6906</strain>
    </source>
</reference>
<evidence type="ECO:0000313" key="3">
    <source>
        <dbReference type="Proteomes" id="UP001338125"/>
    </source>
</evidence>
<evidence type="ECO:0000313" key="2">
    <source>
        <dbReference type="EMBL" id="KAK5993664.1"/>
    </source>
</evidence>
<feature type="compositionally biased region" description="Basic and acidic residues" evidence="1">
    <location>
        <begin position="140"/>
        <end position="150"/>
    </location>
</feature>
<keyword evidence="3" id="KW-1185">Reference proteome</keyword>
<feature type="compositionally biased region" description="Low complexity" evidence="1">
    <location>
        <begin position="109"/>
        <end position="122"/>
    </location>
</feature>